<evidence type="ECO:0000313" key="2">
    <source>
        <dbReference type="EMBL" id="QMU28330.1"/>
    </source>
</evidence>
<evidence type="ECO:0000313" key="3">
    <source>
        <dbReference type="Proteomes" id="UP000514509"/>
    </source>
</evidence>
<dbReference type="InterPro" id="IPR002220">
    <property type="entry name" value="DapA-like"/>
</dbReference>
<dbReference type="KEGG" id="add:HUW48_09915"/>
<keyword evidence="1" id="KW-0456">Lyase</keyword>
<dbReference type="PANTHER" id="PTHR12128:SF51">
    <property type="entry name" value="BLL4205 PROTEIN"/>
    <property type="match status" value="1"/>
</dbReference>
<dbReference type="GO" id="GO:0008840">
    <property type="term" value="F:4-hydroxy-tetrahydrodipicolinate synthase activity"/>
    <property type="evidence" value="ECO:0007669"/>
    <property type="project" value="TreeGrafter"/>
</dbReference>
<gene>
    <name evidence="2" type="ORF">HUW48_09915</name>
</gene>
<protein>
    <submittedName>
        <fullName evidence="2">Dihydrodipicolinate synthase family protein</fullName>
    </submittedName>
</protein>
<dbReference type="EMBL" id="CP055153">
    <property type="protein sequence ID" value="QMU28330.1"/>
    <property type="molecule type" value="Genomic_DNA"/>
</dbReference>
<proteinExistence type="predicted"/>
<dbReference type="InterPro" id="IPR013785">
    <property type="entry name" value="Aldolase_TIM"/>
</dbReference>
<sequence length="359" mass="39669">MKTYELKPEIKTLLHEGTVIPAHPLALTQEKKLDEERQRGLTRYYLASGAGGIAVGVHSTQFEIRDPKVNLYETVLRLAAEEVAAAQLNRPIIKVAGLVGPTEQALKEAQIAVKHGYDLGLLSMGGLQGWTEEQILERVKAVADIIPVFGFYLQPGVGGRIFSYDFWYAFAQISNVHAIKVAAFNRYQTLDVVRAVCSSNRRKEIALYTGNDDNIIADLLTTYRFRVAGEILEKDFVGGLLGHWAVWTKKAVELLTEVKTVKQQAGVGLAELLTKNIAVIDMNAAIFDPAHHFQGCIPGIHEVLRRQGLLAGTWCLNPDEELSPCQMEEIERVCAAYPDLVDDEFVKELLSGEVGVSQA</sequence>
<keyword evidence="3" id="KW-1185">Reference proteome</keyword>
<dbReference type="Gene3D" id="3.20.20.70">
    <property type="entry name" value="Aldolase class I"/>
    <property type="match status" value="1"/>
</dbReference>
<dbReference type="RefSeq" id="WP_182415517.1">
    <property type="nucleotide sequence ID" value="NZ_CP055153.1"/>
</dbReference>
<evidence type="ECO:0000256" key="1">
    <source>
        <dbReference type="ARBA" id="ARBA00023239"/>
    </source>
</evidence>
<reference evidence="2 3" key="1">
    <citation type="submission" date="2020-06" db="EMBL/GenBank/DDBJ databases">
        <authorList>
            <person name="Hwang Y.J."/>
        </authorList>
    </citation>
    <scope>NUCLEOTIDE SEQUENCE [LARGE SCALE GENOMIC DNA]</scope>
    <source>
        <strain evidence="2 3">KUDC8001</strain>
    </source>
</reference>
<dbReference type="PANTHER" id="PTHR12128">
    <property type="entry name" value="DIHYDRODIPICOLINATE SYNTHASE"/>
    <property type="match status" value="1"/>
</dbReference>
<reference evidence="2 3" key="2">
    <citation type="submission" date="2020-08" db="EMBL/GenBank/DDBJ databases">
        <title>Adhaeribacter dokdonensis sp. nov., isolated from the rhizosphere of Elymus tsukushiensis, a plant native to the Dokdo Islands, Republic of Korea.</title>
        <authorList>
            <person name="Ghim S.Y."/>
        </authorList>
    </citation>
    <scope>NUCLEOTIDE SEQUENCE [LARGE SCALE GENOMIC DNA]</scope>
    <source>
        <strain evidence="2 3">KUDC8001</strain>
    </source>
</reference>
<name>A0A7L7L6A8_9BACT</name>
<accession>A0A7L7L6A8</accession>
<organism evidence="2 3">
    <name type="scientific">Adhaeribacter radiodurans</name>
    <dbReference type="NCBI Taxonomy" id="2745197"/>
    <lineage>
        <taxon>Bacteria</taxon>
        <taxon>Pseudomonadati</taxon>
        <taxon>Bacteroidota</taxon>
        <taxon>Cytophagia</taxon>
        <taxon>Cytophagales</taxon>
        <taxon>Hymenobacteraceae</taxon>
        <taxon>Adhaeribacter</taxon>
    </lineage>
</organism>
<dbReference type="SMART" id="SM01130">
    <property type="entry name" value="DHDPS"/>
    <property type="match status" value="1"/>
</dbReference>
<dbReference type="AlphaFoldDB" id="A0A7L7L6A8"/>
<dbReference type="SUPFAM" id="SSF51569">
    <property type="entry name" value="Aldolase"/>
    <property type="match status" value="1"/>
</dbReference>
<dbReference type="Proteomes" id="UP000514509">
    <property type="component" value="Chromosome"/>
</dbReference>